<dbReference type="FunFam" id="3.10.20.90:FF:000157">
    <property type="entry name" value="Plexin A3"/>
    <property type="match status" value="1"/>
</dbReference>
<keyword evidence="10" id="KW-1015">Disulfide bond</keyword>
<evidence type="ECO:0000256" key="4">
    <source>
        <dbReference type="ARBA" id="ARBA00022692"/>
    </source>
</evidence>
<sequence>MRDRMWVCAHPGSRGGRLPGCFGDHGYRAWKLHPVGARGHRQEAPQCLGDLLPQHFRHTRKCWGEELGRHPESCREDSRHFRHAGAWPEEECREHLGLIRGLYKRGRLPSFEAGVGRRKDEAQESCGGGPKKGIVARTWGICARHYSTQGVKITGILGGQTDWPTLISLCGEKHLQGNLMPLGGAPQGHVQTFECQPVDPETLYWYEGDDVGDLAVDFSVVWDEDFFIDKPASMKALLYKCEAQRESCGMCLKAEPSFDCGWCLANKKCLLRQNCHSPELNWMHPGRRNVRCSHPRITKIYPLTGPKEGGTRISISGENLGLQVREITHVRVAGVRCNPVPLEYISAEKNSSAFPSGPVFYRIVCDMEESLLPNPPGGPVELCIGDCSAEYRTQSQQSYSFVTPTFNKVWPERGPVSGGTRLTILGKQLDAGSSVTVFVGQDECLFIRRSVRDIVCFTPASSAGSGPTVVKLYIDKAEVINPEVRYFYTEDPTVLKIEPEWSIFNAPGILYTKRLPPELGQRPDEFGFIFDNVQPLLSLNGTPFLYYPNPYIEPFGNAGILEVKPGSPIILKGRNLIPPAPGNTRLNYTVLIGEKPCHLTVSESQLLCESPNLTGEHRVTIQVGGLDFSPGILHIYSDSALTLPAIIGIGAGGGILLIAIIAVLIAYKRKTRDADRTLKRLQLQMDNLESRVALECKEAFAELQTDIQELTNDMDGVKIPFLEYRTYTMRVMFPGIEEHPILKDFDSPANVEKALRLFSQLLNNKIFLLIFIHTLEAQRSFSMRDRGNVASLLMAALQGRMEYATVVLKQLLADLIEKNLENRNHPKLLLRRTESVAEKMLTNWFTFLLHRFLKECAGEPLFMLYCAIKQQMEKGPIDAITGEARYSLSEDKLIRQQIDYKQLTLNCIAPDGEVGTEIPVKVLNCDTVTQVKDKLLDAVYKGIPYSQRPQAEDMDLEWRQGRLSRIILQDEDVTTRIENDWKRLNTLAHYQVTDGSLVALVQKQVSAYNIANSFTFTRSLSRYESLLRTSSSPDSLRSRAPMITPDQETGTKLWHLVKNHEHSDHREGDRGSKMVSEIYLTRLLATKGTLQKFVDDLFETVFSTAHRGSALPLAIKYMFDFLDEQADKRQISDPDVRHTWKSNWFWVNVIKNPQFVFDIHKNSITDACLSVVAQTFMDSCSTSEHRLGKDSPSNKLLYAKDIPNYKTWVERYYRDIAKMPTISDQDMDAYLVEQSRLHANEFNSLSALNELYFYVSKYREEILQRYQLVAVQEIMDSDNAAVKHLVHQLNQESGCHYNFILSDHLGRSNYREKYAFVYNEELLQPLDWYHYDDGCEECGTDSFIREPFIVKFSSPSTVLKELVLVVIHTSPDYAVQEVDSLFDVWTDAKQHFNTEDVIILGDFNADCSFLPVSKWPLVRLRQSKALSWLIVDSEDTTVSANTHCAYDRIVASGTVPDTIIPGSASAFNYQKALGLLYDKARDVSDHYPVEVEVKDDAAWDGMVFEPSSSLGIEGGQSGMPCDCVGVDLTTCKGRCGAYNHSLPCHCNASCSKYSSCCADYKEFCQD</sequence>
<keyword evidence="16" id="KW-1185">Reference proteome</keyword>
<dbReference type="GO" id="GO:0030334">
    <property type="term" value="P:regulation of cell migration"/>
    <property type="evidence" value="ECO:0007669"/>
    <property type="project" value="TreeGrafter"/>
</dbReference>
<dbReference type="FunFam" id="1.10.506.10:FF:000006">
    <property type="entry name" value="Plexin A1"/>
    <property type="match status" value="1"/>
</dbReference>
<dbReference type="CDD" id="cd01180">
    <property type="entry name" value="IPT_plexin_repeat1"/>
    <property type="match status" value="1"/>
</dbReference>
<dbReference type="CDD" id="cd12790">
    <property type="entry name" value="RasGAP_plexin_A"/>
    <property type="match status" value="1"/>
</dbReference>
<gene>
    <name evidence="15" type="primary">Plxna3</name>
    <name evidence="15" type="ORF">GTO96_0007365</name>
</gene>
<dbReference type="PANTHER" id="PTHR22625:SF32">
    <property type="entry name" value="PLEXIN-A3"/>
    <property type="match status" value="1"/>
</dbReference>
<dbReference type="FunFam" id="2.60.40.10:FF:000123">
    <property type="entry name" value="Plexin A1"/>
    <property type="match status" value="1"/>
</dbReference>
<keyword evidence="6" id="KW-0677">Repeat</keyword>
<dbReference type="Pfam" id="PF08337">
    <property type="entry name" value="Plexin_cytopl"/>
    <property type="match status" value="1"/>
</dbReference>
<evidence type="ECO:0000256" key="8">
    <source>
        <dbReference type="ARBA" id="ARBA00023054"/>
    </source>
</evidence>
<dbReference type="Gene3D" id="1.10.506.10">
    <property type="entry name" value="GTPase Activation - p120gap, domain 1"/>
    <property type="match status" value="2"/>
</dbReference>
<dbReference type="Pfam" id="PF01033">
    <property type="entry name" value="Somatomedin_B"/>
    <property type="match status" value="1"/>
</dbReference>
<dbReference type="FunFam" id="1.10.506.10:FF:000005">
    <property type="entry name" value="Plexin A1"/>
    <property type="match status" value="1"/>
</dbReference>
<dbReference type="SUPFAM" id="SSF103575">
    <property type="entry name" value="Plexin repeat"/>
    <property type="match status" value="1"/>
</dbReference>
<dbReference type="Gene3D" id="2.60.40.10">
    <property type="entry name" value="Immunoglobulins"/>
    <property type="match status" value="2"/>
</dbReference>
<accession>A0A8X7WV88</accession>
<dbReference type="Pfam" id="PF01437">
    <property type="entry name" value="PSI"/>
    <property type="match status" value="1"/>
</dbReference>
<evidence type="ECO:0000256" key="1">
    <source>
        <dbReference type="ARBA" id="ARBA00004251"/>
    </source>
</evidence>
<dbReference type="CDD" id="cd10282">
    <property type="entry name" value="DNase1"/>
    <property type="match status" value="1"/>
</dbReference>
<dbReference type="InterPro" id="IPR036691">
    <property type="entry name" value="Endo/exonu/phosph_ase_sf"/>
</dbReference>
<dbReference type="InterPro" id="IPR008936">
    <property type="entry name" value="Rho_GTPase_activation_prot"/>
</dbReference>
<dbReference type="Pfam" id="PF01833">
    <property type="entry name" value="TIG"/>
    <property type="match status" value="3"/>
</dbReference>
<dbReference type="SUPFAM" id="SSF81296">
    <property type="entry name" value="E set domains"/>
    <property type="match status" value="3"/>
</dbReference>
<feature type="non-terminal residue" evidence="15">
    <location>
        <position position="1"/>
    </location>
</feature>
<dbReference type="Pfam" id="PF20170">
    <property type="entry name" value="Plexin_RBD"/>
    <property type="match status" value="1"/>
</dbReference>
<dbReference type="PROSITE" id="PS50958">
    <property type="entry name" value="SMB_2"/>
    <property type="match status" value="1"/>
</dbReference>
<dbReference type="SUPFAM" id="SSF48350">
    <property type="entry name" value="GTPase activation domain, GAP"/>
    <property type="match status" value="1"/>
</dbReference>
<keyword evidence="5" id="KW-0732">Signal</keyword>
<dbReference type="GO" id="GO:0017154">
    <property type="term" value="F:semaphorin receptor activity"/>
    <property type="evidence" value="ECO:0007669"/>
    <property type="project" value="InterPro"/>
</dbReference>
<dbReference type="InterPro" id="IPR014756">
    <property type="entry name" value="Ig_E-set"/>
</dbReference>
<evidence type="ECO:0000313" key="16">
    <source>
        <dbReference type="Proteomes" id="UP000886611"/>
    </source>
</evidence>
<dbReference type="PROSITE" id="PS00918">
    <property type="entry name" value="DNASE_I_2"/>
    <property type="match status" value="1"/>
</dbReference>
<dbReference type="GO" id="GO:0005886">
    <property type="term" value="C:plasma membrane"/>
    <property type="evidence" value="ECO:0007669"/>
    <property type="project" value="UniProtKB-SubCell"/>
</dbReference>
<dbReference type="InterPro" id="IPR013548">
    <property type="entry name" value="Plexin_cytoplasmic_RasGAP_dom"/>
</dbReference>
<name>A0A8X7WV88_POLSE</name>
<evidence type="ECO:0000313" key="15">
    <source>
        <dbReference type="EMBL" id="KAG2455959.1"/>
    </source>
</evidence>
<dbReference type="InterPro" id="IPR013783">
    <property type="entry name" value="Ig-like_fold"/>
</dbReference>
<keyword evidence="9 13" id="KW-0472">Membrane</keyword>
<dbReference type="InterPro" id="IPR046800">
    <property type="entry name" value="Plexin_RBD"/>
</dbReference>
<dbReference type="Gene3D" id="4.10.410.20">
    <property type="match status" value="1"/>
</dbReference>
<comment type="subcellular location">
    <subcellularLocation>
        <location evidence="1">Cell membrane</location>
        <topology evidence="1">Single-pass type I membrane protein</topology>
    </subcellularLocation>
</comment>
<proteinExistence type="inferred from homology"/>
<evidence type="ECO:0000256" key="12">
    <source>
        <dbReference type="SAM" id="Coils"/>
    </source>
</evidence>
<dbReference type="GO" id="GO:0001763">
    <property type="term" value="P:morphogenesis of a branching structure"/>
    <property type="evidence" value="ECO:0007669"/>
    <property type="project" value="UniProtKB-ARBA"/>
</dbReference>
<feature type="non-terminal residue" evidence="15">
    <location>
        <position position="1566"/>
    </location>
</feature>
<dbReference type="GO" id="GO:0048638">
    <property type="term" value="P:regulation of developmental growth"/>
    <property type="evidence" value="ECO:0007669"/>
    <property type="project" value="UniProtKB-ARBA"/>
</dbReference>
<dbReference type="SMART" id="SM00423">
    <property type="entry name" value="PSI"/>
    <property type="match status" value="1"/>
</dbReference>
<dbReference type="PROSITE" id="PS00524">
    <property type="entry name" value="SMB_1"/>
    <property type="match status" value="1"/>
</dbReference>
<dbReference type="GO" id="GO:0004536">
    <property type="term" value="F:DNA nuclease activity"/>
    <property type="evidence" value="ECO:0007669"/>
    <property type="project" value="InterPro"/>
</dbReference>
<dbReference type="SMART" id="SM00429">
    <property type="entry name" value="IPT"/>
    <property type="match status" value="3"/>
</dbReference>
<dbReference type="GO" id="GO:0048675">
    <property type="term" value="P:axon extension"/>
    <property type="evidence" value="ECO:0007669"/>
    <property type="project" value="UniProtKB-ARBA"/>
</dbReference>
<keyword evidence="7 13" id="KW-1133">Transmembrane helix</keyword>
<dbReference type="GO" id="GO:0035295">
    <property type="term" value="P:tube development"/>
    <property type="evidence" value="ECO:0007669"/>
    <property type="project" value="UniProtKB-ARBA"/>
</dbReference>
<dbReference type="SMART" id="SM00201">
    <property type="entry name" value="SO"/>
    <property type="match status" value="1"/>
</dbReference>
<dbReference type="InterPro" id="IPR016201">
    <property type="entry name" value="PSI"/>
</dbReference>
<evidence type="ECO:0000256" key="10">
    <source>
        <dbReference type="ARBA" id="ARBA00023157"/>
    </source>
</evidence>
<keyword evidence="3" id="KW-1003">Cell membrane</keyword>
<dbReference type="EMBL" id="JAATIS010009265">
    <property type="protein sequence ID" value="KAG2455959.1"/>
    <property type="molecule type" value="Genomic_DNA"/>
</dbReference>
<comment type="caution">
    <text evidence="15">The sequence shown here is derived from an EMBL/GenBank/DDBJ whole genome shotgun (WGS) entry which is preliminary data.</text>
</comment>
<protein>
    <submittedName>
        <fullName evidence="15">PLXA3 protein</fullName>
    </submittedName>
</protein>
<dbReference type="Proteomes" id="UP000886611">
    <property type="component" value="Unassembled WGS sequence"/>
</dbReference>
<comment type="similarity">
    <text evidence="2">Belongs to the plexin family.</text>
</comment>
<feature type="transmembrane region" description="Helical" evidence="13">
    <location>
        <begin position="645"/>
        <end position="667"/>
    </location>
</feature>
<dbReference type="InterPro" id="IPR036024">
    <property type="entry name" value="Somatomedin_B-like_dom_sf"/>
</dbReference>
<keyword evidence="8 12" id="KW-0175">Coiled coil</keyword>
<dbReference type="GO" id="GO:0002116">
    <property type="term" value="C:semaphorin receptor complex"/>
    <property type="evidence" value="ECO:0007669"/>
    <property type="project" value="TreeGrafter"/>
</dbReference>
<evidence type="ECO:0000256" key="6">
    <source>
        <dbReference type="ARBA" id="ARBA00022737"/>
    </source>
</evidence>
<evidence type="ECO:0000256" key="7">
    <source>
        <dbReference type="ARBA" id="ARBA00022989"/>
    </source>
</evidence>
<dbReference type="FunFam" id="2.60.40.10:FF:000320">
    <property type="entry name" value="Plexin A1"/>
    <property type="match status" value="1"/>
</dbReference>
<feature type="coiled-coil region" evidence="12">
    <location>
        <begin position="671"/>
        <end position="713"/>
    </location>
</feature>
<dbReference type="GO" id="GO:0061387">
    <property type="term" value="P:regulation of extent of cell growth"/>
    <property type="evidence" value="ECO:0007669"/>
    <property type="project" value="UniProtKB-ARBA"/>
</dbReference>
<dbReference type="GO" id="GO:0050770">
    <property type="term" value="P:regulation of axonogenesis"/>
    <property type="evidence" value="ECO:0007669"/>
    <property type="project" value="UniProtKB-ARBA"/>
</dbReference>
<dbReference type="InterPro" id="IPR016202">
    <property type="entry name" value="DNase_I"/>
</dbReference>
<evidence type="ECO:0000256" key="11">
    <source>
        <dbReference type="ARBA" id="ARBA00023180"/>
    </source>
</evidence>
<evidence type="ECO:0000256" key="3">
    <source>
        <dbReference type="ARBA" id="ARBA00022475"/>
    </source>
</evidence>
<dbReference type="InterPro" id="IPR002909">
    <property type="entry name" value="IPT_dom"/>
</dbReference>
<reference evidence="15 16" key="1">
    <citation type="journal article" date="2021" name="Cell">
        <title>Tracing the genetic footprints of vertebrate landing in non-teleost ray-finned fishes.</title>
        <authorList>
            <person name="Bi X."/>
            <person name="Wang K."/>
            <person name="Yang L."/>
            <person name="Pan H."/>
            <person name="Jiang H."/>
            <person name="Wei Q."/>
            <person name="Fang M."/>
            <person name="Yu H."/>
            <person name="Zhu C."/>
            <person name="Cai Y."/>
            <person name="He Y."/>
            <person name="Gan X."/>
            <person name="Zeng H."/>
            <person name="Yu D."/>
            <person name="Zhu Y."/>
            <person name="Jiang H."/>
            <person name="Qiu Q."/>
            <person name="Yang H."/>
            <person name="Zhang Y.E."/>
            <person name="Wang W."/>
            <person name="Zhu M."/>
            <person name="He S."/>
            <person name="Zhang G."/>
        </authorList>
    </citation>
    <scope>NUCLEOTIDE SEQUENCE [LARGE SCALE GENOMIC DNA]</scope>
    <source>
        <strain evidence="15">Bchr_013</strain>
    </source>
</reference>
<evidence type="ECO:0000256" key="2">
    <source>
        <dbReference type="ARBA" id="ARBA00010297"/>
    </source>
</evidence>
<dbReference type="InterPro" id="IPR031148">
    <property type="entry name" value="Plexin"/>
</dbReference>
<dbReference type="SUPFAM" id="SSF90188">
    <property type="entry name" value="Somatomedin B domain"/>
    <property type="match status" value="1"/>
</dbReference>
<dbReference type="PRINTS" id="PR00130">
    <property type="entry name" value="DNASEI"/>
</dbReference>
<dbReference type="PANTHER" id="PTHR22625">
    <property type="entry name" value="PLEXIN"/>
    <property type="match status" value="1"/>
</dbReference>
<keyword evidence="11" id="KW-0325">Glycoprotein</keyword>
<keyword evidence="4 13" id="KW-0812">Transmembrane</keyword>
<feature type="domain" description="SMB" evidence="14">
    <location>
        <begin position="1527"/>
        <end position="1566"/>
    </location>
</feature>
<dbReference type="SMART" id="SM00476">
    <property type="entry name" value="DNaseIc"/>
    <property type="match status" value="1"/>
</dbReference>
<dbReference type="InterPro" id="IPR001212">
    <property type="entry name" value="Somatomedin_B_dom"/>
</dbReference>
<evidence type="ECO:0000256" key="13">
    <source>
        <dbReference type="SAM" id="Phobius"/>
    </source>
</evidence>
<dbReference type="InterPro" id="IPR033125">
    <property type="entry name" value="DNASE_I_2"/>
</dbReference>
<evidence type="ECO:0000256" key="5">
    <source>
        <dbReference type="ARBA" id="ARBA00022729"/>
    </source>
</evidence>
<evidence type="ECO:0000259" key="14">
    <source>
        <dbReference type="PROSITE" id="PS50958"/>
    </source>
</evidence>
<dbReference type="GO" id="GO:0004519">
    <property type="term" value="F:endonuclease activity"/>
    <property type="evidence" value="ECO:0007669"/>
    <property type="project" value="UniProtKB-KW"/>
</dbReference>
<dbReference type="FunFam" id="3.30.1680.10:FF:000032">
    <property type="entry name" value="Plexin A2"/>
    <property type="match status" value="1"/>
</dbReference>
<organism evidence="15 16">
    <name type="scientific">Polypterus senegalus</name>
    <name type="common">Senegal bichir</name>
    <dbReference type="NCBI Taxonomy" id="55291"/>
    <lineage>
        <taxon>Eukaryota</taxon>
        <taxon>Metazoa</taxon>
        <taxon>Chordata</taxon>
        <taxon>Craniata</taxon>
        <taxon>Vertebrata</taxon>
        <taxon>Euteleostomi</taxon>
        <taxon>Actinopterygii</taxon>
        <taxon>Polypteriformes</taxon>
        <taxon>Polypteridae</taxon>
        <taxon>Polypterus</taxon>
    </lineage>
</organism>
<dbReference type="GO" id="GO:0008045">
    <property type="term" value="P:motor neuron axon guidance"/>
    <property type="evidence" value="ECO:0007669"/>
    <property type="project" value="UniProtKB-ARBA"/>
</dbReference>
<dbReference type="InterPro" id="IPR002165">
    <property type="entry name" value="Plexin_repeat"/>
</dbReference>
<dbReference type="GO" id="GO:0006308">
    <property type="term" value="P:DNA catabolic process"/>
    <property type="evidence" value="ECO:0007669"/>
    <property type="project" value="InterPro"/>
</dbReference>
<evidence type="ECO:0000256" key="9">
    <source>
        <dbReference type="ARBA" id="ARBA00023136"/>
    </source>
</evidence>
<dbReference type="SUPFAM" id="SSF56219">
    <property type="entry name" value="DNase I-like"/>
    <property type="match status" value="1"/>
</dbReference>
<dbReference type="CDD" id="cd00603">
    <property type="entry name" value="IPT_PCSR"/>
    <property type="match status" value="1"/>
</dbReference>